<gene>
    <name evidence="1" type="ORF">EJ02DRAFT_438070</name>
</gene>
<name>A0A6A5S951_9PLEO</name>
<evidence type="ECO:0000313" key="2">
    <source>
        <dbReference type="Proteomes" id="UP000800038"/>
    </source>
</evidence>
<proteinExistence type="predicted"/>
<evidence type="ECO:0000313" key="1">
    <source>
        <dbReference type="EMBL" id="KAF1937135.1"/>
    </source>
</evidence>
<accession>A0A6A5S951</accession>
<keyword evidence="2" id="KW-1185">Reference proteome</keyword>
<sequence>MQMQATFKKIQFALMVGIRGGVPSAETDYDIGKTTASEFERIGKTTASEFERTGALNSPLQMLLAAVAKVRANKLRGRSKLREHVSKLEGIRKFQSSKAGPNVLFKAAYSHGPRS</sequence>
<dbReference type="OrthoDB" id="1577640at2759"/>
<dbReference type="PANTHER" id="PTHR46082:SF11">
    <property type="entry name" value="AAA+ ATPASE DOMAIN-CONTAINING PROTEIN-RELATED"/>
    <property type="match status" value="1"/>
</dbReference>
<reference evidence="1" key="1">
    <citation type="journal article" date="2020" name="Stud. Mycol.">
        <title>101 Dothideomycetes genomes: a test case for predicting lifestyles and emergence of pathogens.</title>
        <authorList>
            <person name="Haridas S."/>
            <person name="Albert R."/>
            <person name="Binder M."/>
            <person name="Bloem J."/>
            <person name="Labutti K."/>
            <person name="Salamov A."/>
            <person name="Andreopoulos B."/>
            <person name="Baker S."/>
            <person name="Barry K."/>
            <person name="Bills G."/>
            <person name="Bluhm B."/>
            <person name="Cannon C."/>
            <person name="Castanera R."/>
            <person name="Culley D."/>
            <person name="Daum C."/>
            <person name="Ezra D."/>
            <person name="Gonzalez J."/>
            <person name="Henrissat B."/>
            <person name="Kuo A."/>
            <person name="Liang C."/>
            <person name="Lipzen A."/>
            <person name="Lutzoni F."/>
            <person name="Magnuson J."/>
            <person name="Mondo S."/>
            <person name="Nolan M."/>
            <person name="Ohm R."/>
            <person name="Pangilinan J."/>
            <person name="Park H.-J."/>
            <person name="Ramirez L."/>
            <person name="Alfaro M."/>
            <person name="Sun H."/>
            <person name="Tritt A."/>
            <person name="Yoshinaga Y."/>
            <person name="Zwiers L.-H."/>
            <person name="Turgeon B."/>
            <person name="Goodwin S."/>
            <person name="Spatafora J."/>
            <person name="Crous P."/>
            <person name="Grigoriev I."/>
        </authorList>
    </citation>
    <scope>NUCLEOTIDE SEQUENCE</scope>
    <source>
        <strain evidence="1">CBS 161.51</strain>
    </source>
</reference>
<dbReference type="AlphaFoldDB" id="A0A6A5S951"/>
<dbReference type="EMBL" id="ML976152">
    <property type="protein sequence ID" value="KAF1937135.1"/>
    <property type="molecule type" value="Genomic_DNA"/>
</dbReference>
<dbReference type="Proteomes" id="UP000800038">
    <property type="component" value="Unassembled WGS sequence"/>
</dbReference>
<dbReference type="InterPro" id="IPR053137">
    <property type="entry name" value="NLR-like"/>
</dbReference>
<dbReference type="PANTHER" id="PTHR46082">
    <property type="entry name" value="ATP/GTP-BINDING PROTEIN-RELATED"/>
    <property type="match status" value="1"/>
</dbReference>
<organism evidence="1 2">
    <name type="scientific">Clathrospora elynae</name>
    <dbReference type="NCBI Taxonomy" id="706981"/>
    <lineage>
        <taxon>Eukaryota</taxon>
        <taxon>Fungi</taxon>
        <taxon>Dikarya</taxon>
        <taxon>Ascomycota</taxon>
        <taxon>Pezizomycotina</taxon>
        <taxon>Dothideomycetes</taxon>
        <taxon>Pleosporomycetidae</taxon>
        <taxon>Pleosporales</taxon>
        <taxon>Diademaceae</taxon>
        <taxon>Clathrospora</taxon>
    </lineage>
</organism>
<protein>
    <submittedName>
        <fullName evidence="1">Uncharacterized protein</fullName>
    </submittedName>
</protein>